<organism evidence="3 4">
    <name type="scientific">Maribacter orientalis</name>
    <dbReference type="NCBI Taxonomy" id="228957"/>
    <lineage>
        <taxon>Bacteria</taxon>
        <taxon>Pseudomonadati</taxon>
        <taxon>Bacteroidota</taxon>
        <taxon>Flavobacteriia</taxon>
        <taxon>Flavobacteriales</taxon>
        <taxon>Flavobacteriaceae</taxon>
        <taxon>Maribacter</taxon>
    </lineage>
</organism>
<dbReference type="SMART" id="SM00448">
    <property type="entry name" value="REC"/>
    <property type="match status" value="1"/>
</dbReference>
<feature type="modified residue" description="4-aspartylphosphate" evidence="1">
    <location>
        <position position="59"/>
    </location>
</feature>
<accession>A0A1H7RT45</accession>
<evidence type="ECO:0000313" key="4">
    <source>
        <dbReference type="Proteomes" id="UP000198990"/>
    </source>
</evidence>
<sequence length="132" mass="15135">MKQHIVMIIDDDEDDRLFFKEALFSKMLEQTVCIEANDGVDALAKLNKVEQLPGFIFLDMNMPRMDGRECLKQLKQDEQLKHIPVIMYSTSFSENAINEFHKLGASNCLIKPTDMKKLPAQISEIMKLIADS</sequence>
<dbReference type="STRING" id="228957.SAMN04488008_104388"/>
<dbReference type="Gene3D" id="3.40.50.2300">
    <property type="match status" value="1"/>
</dbReference>
<dbReference type="PANTHER" id="PTHR44520">
    <property type="entry name" value="RESPONSE REGULATOR RCP1-RELATED"/>
    <property type="match status" value="1"/>
</dbReference>
<dbReference type="AlphaFoldDB" id="A0A1H7RT45"/>
<dbReference type="PROSITE" id="PS50110">
    <property type="entry name" value="RESPONSE_REGULATORY"/>
    <property type="match status" value="1"/>
</dbReference>
<evidence type="ECO:0000259" key="2">
    <source>
        <dbReference type="PROSITE" id="PS50110"/>
    </source>
</evidence>
<keyword evidence="4" id="KW-1185">Reference proteome</keyword>
<reference evidence="4" key="1">
    <citation type="submission" date="2016-10" db="EMBL/GenBank/DDBJ databases">
        <authorList>
            <person name="Varghese N."/>
            <person name="Submissions S."/>
        </authorList>
    </citation>
    <scope>NUCLEOTIDE SEQUENCE [LARGE SCALE GENOMIC DNA]</scope>
    <source>
        <strain evidence="4">DSM 16471</strain>
    </source>
</reference>
<dbReference type="InterPro" id="IPR001789">
    <property type="entry name" value="Sig_transdc_resp-reg_receiver"/>
</dbReference>
<proteinExistence type="predicted"/>
<dbReference type="EMBL" id="FNZN01000004">
    <property type="protein sequence ID" value="SEL63412.1"/>
    <property type="molecule type" value="Genomic_DNA"/>
</dbReference>
<dbReference type="RefSeq" id="WP_177170961.1">
    <property type="nucleotide sequence ID" value="NZ_FNZN01000004.1"/>
</dbReference>
<dbReference type="Pfam" id="PF00072">
    <property type="entry name" value="Response_reg"/>
    <property type="match status" value="1"/>
</dbReference>
<dbReference type="InterPro" id="IPR011006">
    <property type="entry name" value="CheY-like_superfamily"/>
</dbReference>
<dbReference type="InterPro" id="IPR052893">
    <property type="entry name" value="TCS_response_regulator"/>
</dbReference>
<feature type="domain" description="Response regulatory" evidence="2">
    <location>
        <begin position="5"/>
        <end position="126"/>
    </location>
</feature>
<gene>
    <name evidence="3" type="ORF">SAMN04488008_104388</name>
</gene>
<dbReference type="GO" id="GO:0000160">
    <property type="term" value="P:phosphorelay signal transduction system"/>
    <property type="evidence" value="ECO:0007669"/>
    <property type="project" value="InterPro"/>
</dbReference>
<name>A0A1H7RT45_9FLAO</name>
<dbReference type="Proteomes" id="UP000198990">
    <property type="component" value="Unassembled WGS sequence"/>
</dbReference>
<evidence type="ECO:0000256" key="1">
    <source>
        <dbReference type="PROSITE-ProRule" id="PRU00169"/>
    </source>
</evidence>
<keyword evidence="1" id="KW-0597">Phosphoprotein</keyword>
<protein>
    <submittedName>
        <fullName evidence="3">Response regulator receiver domain-containing protein</fullName>
    </submittedName>
</protein>
<dbReference type="SUPFAM" id="SSF52172">
    <property type="entry name" value="CheY-like"/>
    <property type="match status" value="1"/>
</dbReference>
<dbReference type="PANTHER" id="PTHR44520:SF2">
    <property type="entry name" value="RESPONSE REGULATOR RCP1"/>
    <property type="match status" value="1"/>
</dbReference>
<evidence type="ECO:0000313" key="3">
    <source>
        <dbReference type="EMBL" id="SEL63412.1"/>
    </source>
</evidence>